<protein>
    <submittedName>
        <fullName evidence="1">Uncharacterized protein</fullName>
    </submittedName>
</protein>
<proteinExistence type="predicted"/>
<evidence type="ECO:0000313" key="1">
    <source>
        <dbReference type="EMBL" id="WKA08936.1"/>
    </source>
</evidence>
<reference evidence="1 2" key="1">
    <citation type="journal article" date="2023" name="Hortic Res">
        <title>The complete reference genome for grapevine (Vitis vinifera L.) genetics and breeding.</title>
        <authorList>
            <person name="Shi X."/>
            <person name="Cao S."/>
            <person name="Wang X."/>
            <person name="Huang S."/>
            <person name="Wang Y."/>
            <person name="Liu Z."/>
            <person name="Liu W."/>
            <person name="Leng X."/>
            <person name="Peng Y."/>
            <person name="Wang N."/>
            <person name="Wang Y."/>
            <person name="Ma Z."/>
            <person name="Xu X."/>
            <person name="Zhang F."/>
            <person name="Xue H."/>
            <person name="Zhong H."/>
            <person name="Wang Y."/>
            <person name="Zhang K."/>
            <person name="Velt A."/>
            <person name="Avia K."/>
            <person name="Holtgrawe D."/>
            <person name="Grimplet J."/>
            <person name="Matus J.T."/>
            <person name="Ware D."/>
            <person name="Wu X."/>
            <person name="Wang H."/>
            <person name="Liu C."/>
            <person name="Fang Y."/>
            <person name="Rustenholz C."/>
            <person name="Cheng Z."/>
            <person name="Xiao H."/>
            <person name="Zhou Y."/>
        </authorList>
    </citation>
    <scope>NUCLEOTIDE SEQUENCE [LARGE SCALE GENOMIC DNA]</scope>
    <source>
        <strain evidence="2">cv. Pinot noir / PN40024</strain>
        <tissue evidence="1">Leaf</tissue>
    </source>
</reference>
<name>A0ABY9DPW7_VITVI</name>
<evidence type="ECO:0000313" key="2">
    <source>
        <dbReference type="Proteomes" id="UP001227230"/>
    </source>
</evidence>
<organism evidence="1 2">
    <name type="scientific">Vitis vinifera</name>
    <name type="common">Grape</name>
    <dbReference type="NCBI Taxonomy" id="29760"/>
    <lineage>
        <taxon>Eukaryota</taxon>
        <taxon>Viridiplantae</taxon>
        <taxon>Streptophyta</taxon>
        <taxon>Embryophyta</taxon>
        <taxon>Tracheophyta</taxon>
        <taxon>Spermatophyta</taxon>
        <taxon>Magnoliopsida</taxon>
        <taxon>eudicotyledons</taxon>
        <taxon>Gunneridae</taxon>
        <taxon>Pentapetalae</taxon>
        <taxon>rosids</taxon>
        <taxon>Vitales</taxon>
        <taxon>Vitaceae</taxon>
        <taxon>Viteae</taxon>
        <taxon>Vitis</taxon>
    </lineage>
</organism>
<dbReference type="Proteomes" id="UP001227230">
    <property type="component" value="Chromosome 17"/>
</dbReference>
<sequence length="197" mass="21371">MENGVRGGISGRLSPFCLRSDGLGRSESLALLSAPPLDACPATKTCWVAARTSSSSIEYLLARRNKSSIVVRGFFASDSKNGVPGQMLHLKICRTASMLVLMFCLCRAERKYCPTKASDRSLKLSTELKVVTRLPTIFFRWLGAIQNYLSLPYQMNDFGKVWPSSSVTESVVAGSSSPYGRLTEIVGGAAAVRDHGK</sequence>
<accession>A0ABY9DPW7</accession>
<gene>
    <name evidence="1" type="ORF">VitviT2T_026618</name>
</gene>
<keyword evidence="2" id="KW-1185">Reference proteome</keyword>
<dbReference type="EMBL" id="CP126664">
    <property type="protein sequence ID" value="WKA08936.1"/>
    <property type="molecule type" value="Genomic_DNA"/>
</dbReference>